<dbReference type="EMBL" id="MIGC01000747">
    <property type="protein sequence ID" value="PHJ24297.1"/>
    <property type="molecule type" value="Genomic_DNA"/>
</dbReference>
<name>A0A2C6L6Z0_9APIC</name>
<dbReference type="GeneID" id="94425263"/>
<feature type="non-terminal residue" evidence="1">
    <location>
        <position position="1"/>
    </location>
</feature>
<dbReference type="AlphaFoldDB" id="A0A2C6L6Z0"/>
<keyword evidence="2" id="KW-1185">Reference proteome</keyword>
<evidence type="ECO:0000313" key="1">
    <source>
        <dbReference type="EMBL" id="PHJ24297.1"/>
    </source>
</evidence>
<gene>
    <name evidence="1" type="ORF">CSUI_001849</name>
</gene>
<dbReference type="VEuPathDB" id="ToxoDB:CSUI_001849"/>
<protein>
    <submittedName>
        <fullName evidence="1">Sec7 domain-containing protein</fullName>
    </submittedName>
</protein>
<evidence type="ECO:0000313" key="2">
    <source>
        <dbReference type="Proteomes" id="UP000221165"/>
    </source>
</evidence>
<dbReference type="RefSeq" id="XP_067925970.1">
    <property type="nucleotide sequence ID" value="XM_068062052.1"/>
</dbReference>
<dbReference type="OrthoDB" id="354553at2759"/>
<proteinExistence type="predicted"/>
<dbReference type="Proteomes" id="UP000221165">
    <property type="component" value="Unassembled WGS sequence"/>
</dbReference>
<comment type="caution">
    <text evidence="1">The sequence shown here is derived from an EMBL/GenBank/DDBJ whole genome shotgun (WGS) entry which is preliminary data.</text>
</comment>
<organism evidence="1 2">
    <name type="scientific">Cystoisospora suis</name>
    <dbReference type="NCBI Taxonomy" id="483139"/>
    <lineage>
        <taxon>Eukaryota</taxon>
        <taxon>Sar</taxon>
        <taxon>Alveolata</taxon>
        <taxon>Apicomplexa</taxon>
        <taxon>Conoidasida</taxon>
        <taxon>Coccidia</taxon>
        <taxon>Eucoccidiorida</taxon>
        <taxon>Eimeriorina</taxon>
        <taxon>Sarcocystidae</taxon>
        <taxon>Cystoisospora</taxon>
    </lineage>
</organism>
<reference evidence="1 2" key="1">
    <citation type="journal article" date="2017" name="Int. J. Parasitol.">
        <title>The genome of the protozoan parasite Cystoisospora suis and a reverse vaccinology approach to identify vaccine candidates.</title>
        <authorList>
            <person name="Palmieri N."/>
            <person name="Shrestha A."/>
            <person name="Ruttkowski B."/>
            <person name="Beck T."/>
            <person name="Vogl C."/>
            <person name="Tomley F."/>
            <person name="Blake D.P."/>
            <person name="Joachim A."/>
        </authorList>
    </citation>
    <scope>NUCLEOTIDE SEQUENCE [LARGE SCALE GENOMIC DNA]</scope>
    <source>
        <strain evidence="1 2">Wien I</strain>
    </source>
</reference>
<sequence>GYIFQLALGLLKYYETELLVNSFEGCLLILNRSIRPDADEEGGFFDRSRFLKCVGLCPVDRNEYAQWLAVQRIQEEKTNLLQLAKRALH</sequence>
<accession>A0A2C6L6Z0</accession>